<accession>A0A914YAG4</accession>
<dbReference type="InterPro" id="IPR035940">
    <property type="entry name" value="CAP_sf"/>
</dbReference>
<reference evidence="2" key="1">
    <citation type="submission" date="2022-11" db="UniProtKB">
        <authorList>
            <consortium name="WormBaseParasite"/>
        </authorList>
    </citation>
    <scope>IDENTIFICATION</scope>
</reference>
<dbReference type="AlphaFoldDB" id="A0A914YAG4"/>
<proteinExistence type="predicted"/>
<dbReference type="WBParaSite" id="PSU_v2.g17197.t1">
    <property type="protein sequence ID" value="PSU_v2.g17197.t1"/>
    <property type="gene ID" value="PSU_v2.g17197"/>
</dbReference>
<dbReference type="Proteomes" id="UP000887577">
    <property type="component" value="Unplaced"/>
</dbReference>
<dbReference type="SUPFAM" id="SSF55797">
    <property type="entry name" value="PR-1-like"/>
    <property type="match status" value="1"/>
</dbReference>
<keyword evidence="1" id="KW-1185">Reference proteome</keyword>
<evidence type="ECO:0000313" key="1">
    <source>
        <dbReference type="Proteomes" id="UP000887577"/>
    </source>
</evidence>
<protein>
    <submittedName>
        <fullName evidence="2">Uncharacterized protein</fullName>
    </submittedName>
</protein>
<name>A0A914YAG4_9BILA</name>
<organism evidence="1 2">
    <name type="scientific">Panagrolaimus superbus</name>
    <dbReference type="NCBI Taxonomy" id="310955"/>
    <lineage>
        <taxon>Eukaryota</taxon>
        <taxon>Metazoa</taxon>
        <taxon>Ecdysozoa</taxon>
        <taxon>Nematoda</taxon>
        <taxon>Chromadorea</taxon>
        <taxon>Rhabditida</taxon>
        <taxon>Tylenchina</taxon>
        <taxon>Panagrolaimomorpha</taxon>
        <taxon>Panagrolaimoidea</taxon>
        <taxon>Panagrolaimidae</taxon>
        <taxon>Panagrolaimus</taxon>
    </lineage>
</organism>
<dbReference type="Gene3D" id="3.40.33.10">
    <property type="entry name" value="CAP"/>
    <property type="match status" value="1"/>
</dbReference>
<evidence type="ECO:0000313" key="2">
    <source>
        <dbReference type="WBParaSite" id="PSU_v2.g17197.t1"/>
    </source>
</evidence>
<sequence length="248" mass="28345">MTPLLRQKILDAMNNARQTVKNGQMLLSEGEYALPAAEMPDLVWNCEKEEEIHEFLQDYCEAYPFMNGNFPTQINMLDLSWNHFGLDVSDYDTFIQDGISINPTFNMFQPYFMARSPIFTGSFRLDVYYSKAETLACAMYDCDVGNKVGNGYPANFTTQIMCIVDPKVQFGEELYQVASSATDYIPPTEDVICRDSFLMIEHREMFMKKINEIRSKIAEGSYVLENGNTALKALNMSNLVRLIILTTK</sequence>